<dbReference type="Pfam" id="PF00135">
    <property type="entry name" value="COesterase"/>
    <property type="match status" value="2"/>
</dbReference>
<feature type="domain" description="Carboxylesterase type B" evidence="5">
    <location>
        <begin position="26"/>
        <end position="195"/>
    </location>
</feature>
<evidence type="ECO:0000256" key="2">
    <source>
        <dbReference type="ARBA" id="ARBA00022487"/>
    </source>
</evidence>
<proteinExistence type="inferred from homology"/>
<dbReference type="InterPro" id="IPR019826">
    <property type="entry name" value="Carboxylesterase_B_AS"/>
</dbReference>
<dbReference type="FunFam" id="3.40.50.1820:FF:000092">
    <property type="entry name" value="Carboxylic ester hydrolase"/>
    <property type="match status" value="1"/>
</dbReference>
<evidence type="ECO:0000256" key="4">
    <source>
        <dbReference type="ARBA" id="ARBA00023180"/>
    </source>
</evidence>
<keyword evidence="3" id="KW-0378">Hydrolase</keyword>
<sequence>DCMLNLIKESKIPIPHGLNIECNTSKYREIANKIREFYFGNQLLIKQTGKKFSDLYSDMWFNYAAVKVSKEMRKRSHSPIYFYRFAFDGVLGFADLWVGKERFPGVCHSDDLGYIFQTITNKDKNLEPEDENLKTLRRTVKMWTNFAKTGNPTPELDPLISVTWEPITETDFKYLNIDKDLTMNVSFEEERMDFWEKLHESLELSNQLCYYYAEHLVSICIKHILIVLLHYELQYYFIIQVKPLLQGRLKGTKTKTYFGFPYYRFVGIPYAKPPTGQLRFKPPESLEPWNEVRDATKAGSPCPQYDFFTNGKYFGNEDCLFINVYTPQLPGNGSSGAKPVVLWIHGGSFRIGSGSNELFGPDNMVAQSVVLVTINYRLGALGFLSTGDDVVPGNNGLKDQVLALRWIQQNIAQFGGDPSKVTIFGQSAGGFSAHLHMLSKMSKGLFQRVIIHSASLFSPWGFVDHSVARTKAFRFGEALGCITNDCKSLIKCLMKQPPKDLVYAINKVLTFEEKRLFPLYFATTNEPNVQSEEAFITDNPINLLKEGKFQDVPLMMGVTSNEALYITKEKLSGVPTFHSGDPGLIPGGINASKNCTDKYKEVSMEIKKIYFGNQSLSEENLFQFVEMGTDIWFFNPAVRSVKEQVKHSTSPIYFFRFSYNADPTGLEQNKYMFPGVDHSDELQYIFSHANQTADKSPVEDVIKITSRMTRMWTNFIKTGGNSIVHNCNSGKKYVALIINDEILSL</sequence>
<dbReference type="InterPro" id="IPR002018">
    <property type="entry name" value="CarbesteraseB"/>
</dbReference>
<feature type="non-terminal residue" evidence="6">
    <location>
        <position position="745"/>
    </location>
</feature>
<dbReference type="AlphaFoldDB" id="A0AAD7ZJ92"/>
<dbReference type="PANTHER" id="PTHR43142:SF1">
    <property type="entry name" value="CARBOXYLIC ESTER HYDROLASE"/>
    <property type="match status" value="1"/>
</dbReference>
<dbReference type="EMBL" id="JASPKZ010007884">
    <property type="protein sequence ID" value="KAJ9581583.1"/>
    <property type="molecule type" value="Genomic_DNA"/>
</dbReference>
<evidence type="ECO:0000259" key="5">
    <source>
        <dbReference type="Pfam" id="PF00135"/>
    </source>
</evidence>
<dbReference type="InterPro" id="IPR029058">
    <property type="entry name" value="AB_hydrolase_fold"/>
</dbReference>
<dbReference type="PROSITE" id="PS00122">
    <property type="entry name" value="CARBOXYLESTERASE_B_1"/>
    <property type="match status" value="1"/>
</dbReference>
<keyword evidence="7" id="KW-1185">Reference proteome</keyword>
<keyword evidence="4" id="KW-0325">Glycoprotein</keyword>
<organism evidence="6 7">
    <name type="scientific">Diploptera punctata</name>
    <name type="common">Pacific beetle cockroach</name>
    <dbReference type="NCBI Taxonomy" id="6984"/>
    <lineage>
        <taxon>Eukaryota</taxon>
        <taxon>Metazoa</taxon>
        <taxon>Ecdysozoa</taxon>
        <taxon>Arthropoda</taxon>
        <taxon>Hexapoda</taxon>
        <taxon>Insecta</taxon>
        <taxon>Pterygota</taxon>
        <taxon>Neoptera</taxon>
        <taxon>Polyneoptera</taxon>
        <taxon>Dictyoptera</taxon>
        <taxon>Blattodea</taxon>
        <taxon>Blaberoidea</taxon>
        <taxon>Blaberidae</taxon>
        <taxon>Diplopterinae</taxon>
        <taxon>Diploptera</taxon>
    </lineage>
</organism>
<name>A0AAD7ZJ92_DIPPU</name>
<dbReference type="Gene3D" id="3.40.50.1820">
    <property type="entry name" value="alpha/beta hydrolase"/>
    <property type="match status" value="2"/>
</dbReference>
<evidence type="ECO:0000256" key="1">
    <source>
        <dbReference type="ARBA" id="ARBA00005964"/>
    </source>
</evidence>
<reference evidence="6" key="2">
    <citation type="submission" date="2023-05" db="EMBL/GenBank/DDBJ databases">
        <authorList>
            <person name="Fouks B."/>
        </authorList>
    </citation>
    <scope>NUCLEOTIDE SEQUENCE</scope>
    <source>
        <strain evidence="6">Stay&amp;Tobe</strain>
        <tissue evidence="6">Testes</tissue>
    </source>
</reference>
<protein>
    <recommendedName>
        <fullName evidence="5">Carboxylesterase type B domain-containing protein</fullName>
    </recommendedName>
</protein>
<accession>A0AAD7ZJ92</accession>
<dbReference type="PANTHER" id="PTHR43142">
    <property type="entry name" value="CARBOXYLIC ESTER HYDROLASE"/>
    <property type="match status" value="1"/>
</dbReference>
<gene>
    <name evidence="6" type="ORF">L9F63_023242</name>
</gene>
<dbReference type="PROSITE" id="PS00941">
    <property type="entry name" value="CARBOXYLESTERASE_B_2"/>
    <property type="match status" value="1"/>
</dbReference>
<feature type="domain" description="Carboxylesterase type B" evidence="5">
    <location>
        <begin position="246"/>
        <end position="721"/>
    </location>
</feature>
<dbReference type="GO" id="GO:0052689">
    <property type="term" value="F:carboxylic ester hydrolase activity"/>
    <property type="evidence" value="ECO:0007669"/>
    <property type="project" value="UniProtKB-KW"/>
</dbReference>
<reference evidence="6" key="1">
    <citation type="journal article" date="2023" name="IScience">
        <title>Live-bearing cockroach genome reveals convergent evolutionary mechanisms linked to viviparity in insects and beyond.</title>
        <authorList>
            <person name="Fouks B."/>
            <person name="Harrison M.C."/>
            <person name="Mikhailova A.A."/>
            <person name="Marchal E."/>
            <person name="English S."/>
            <person name="Carruthers M."/>
            <person name="Jennings E.C."/>
            <person name="Chiamaka E.L."/>
            <person name="Frigard R.A."/>
            <person name="Pippel M."/>
            <person name="Attardo G.M."/>
            <person name="Benoit J.B."/>
            <person name="Bornberg-Bauer E."/>
            <person name="Tobe S.S."/>
        </authorList>
    </citation>
    <scope>NUCLEOTIDE SEQUENCE</scope>
    <source>
        <strain evidence="6">Stay&amp;Tobe</strain>
    </source>
</reference>
<comment type="similarity">
    <text evidence="1">Belongs to the type-B carboxylesterase/lipase family.</text>
</comment>
<dbReference type="Proteomes" id="UP001233999">
    <property type="component" value="Unassembled WGS sequence"/>
</dbReference>
<feature type="non-terminal residue" evidence="6">
    <location>
        <position position="1"/>
    </location>
</feature>
<dbReference type="SUPFAM" id="SSF53474">
    <property type="entry name" value="alpha/beta-Hydrolases"/>
    <property type="match status" value="2"/>
</dbReference>
<evidence type="ECO:0000256" key="3">
    <source>
        <dbReference type="ARBA" id="ARBA00022801"/>
    </source>
</evidence>
<comment type="caution">
    <text evidence="6">The sequence shown here is derived from an EMBL/GenBank/DDBJ whole genome shotgun (WGS) entry which is preliminary data.</text>
</comment>
<keyword evidence="2" id="KW-0719">Serine esterase</keyword>
<evidence type="ECO:0000313" key="7">
    <source>
        <dbReference type="Proteomes" id="UP001233999"/>
    </source>
</evidence>
<dbReference type="InterPro" id="IPR019819">
    <property type="entry name" value="Carboxylesterase_B_CS"/>
</dbReference>
<evidence type="ECO:0000313" key="6">
    <source>
        <dbReference type="EMBL" id="KAJ9581583.1"/>
    </source>
</evidence>